<organism evidence="2 3">
    <name type="scientific">Inhella proteolytica</name>
    <dbReference type="NCBI Taxonomy" id="2795029"/>
    <lineage>
        <taxon>Bacteria</taxon>
        <taxon>Pseudomonadati</taxon>
        <taxon>Pseudomonadota</taxon>
        <taxon>Betaproteobacteria</taxon>
        <taxon>Burkholderiales</taxon>
        <taxon>Sphaerotilaceae</taxon>
        <taxon>Inhella</taxon>
    </lineage>
</organism>
<evidence type="ECO:0000313" key="3">
    <source>
        <dbReference type="Proteomes" id="UP000613266"/>
    </source>
</evidence>
<keyword evidence="1" id="KW-0812">Transmembrane</keyword>
<proteinExistence type="predicted"/>
<dbReference type="AlphaFoldDB" id="A0A931NIL3"/>
<keyword evidence="3" id="KW-1185">Reference proteome</keyword>
<protein>
    <recommendedName>
        <fullName evidence="4">5-bromo-4-chloroindolyl phosphate hydrolysis protein</fullName>
    </recommendedName>
</protein>
<dbReference type="EMBL" id="JAEDAK010000023">
    <property type="protein sequence ID" value="MBH9579466.1"/>
    <property type="molecule type" value="Genomic_DNA"/>
</dbReference>
<feature type="transmembrane region" description="Helical" evidence="1">
    <location>
        <begin position="12"/>
        <end position="29"/>
    </location>
</feature>
<dbReference type="RefSeq" id="WP_198113411.1">
    <property type="nucleotide sequence ID" value="NZ_JAEDAK010000023.1"/>
</dbReference>
<evidence type="ECO:0008006" key="4">
    <source>
        <dbReference type="Google" id="ProtNLM"/>
    </source>
</evidence>
<dbReference type="Proteomes" id="UP000613266">
    <property type="component" value="Unassembled WGS sequence"/>
</dbReference>
<sequence>MQGLFRWLNAPANWLGFGTATLVLVLKALGFLGSLGIGVAAIGYAAGLVVGGLWWGWPSMREAPFEALVFKDEGDAREAMGRALSGVRRLTEHNPGQRIPPPLRQRILSLCESLEALLDQWERSRGQLSLQETFHARHIAISYLPEALNTYLSIPAQFATTKLLGNGKTAQATFEGVLGELEAKVVQLGDDLAGQDAQAFLTHSEFLKQKFGQTTERIQS</sequence>
<reference evidence="2" key="1">
    <citation type="submission" date="2020-12" db="EMBL/GenBank/DDBJ databases">
        <title>The genome sequence of Inhella sp. 1Y17.</title>
        <authorList>
            <person name="Liu Y."/>
        </authorList>
    </citation>
    <scope>NUCLEOTIDE SEQUENCE</scope>
    <source>
        <strain evidence="2">1Y17</strain>
    </source>
</reference>
<feature type="transmembrane region" description="Helical" evidence="1">
    <location>
        <begin position="35"/>
        <end position="57"/>
    </location>
</feature>
<name>A0A931NIL3_9BURK</name>
<evidence type="ECO:0000256" key="1">
    <source>
        <dbReference type="SAM" id="Phobius"/>
    </source>
</evidence>
<gene>
    <name evidence="2" type="ORF">I7X39_21420</name>
</gene>
<keyword evidence="1" id="KW-0472">Membrane</keyword>
<accession>A0A931NIL3</accession>
<comment type="caution">
    <text evidence="2">The sequence shown here is derived from an EMBL/GenBank/DDBJ whole genome shotgun (WGS) entry which is preliminary data.</text>
</comment>
<evidence type="ECO:0000313" key="2">
    <source>
        <dbReference type="EMBL" id="MBH9579466.1"/>
    </source>
</evidence>
<keyword evidence="1" id="KW-1133">Transmembrane helix</keyword>